<dbReference type="AlphaFoldDB" id="A0A2T5J5G0"/>
<dbReference type="InterPro" id="IPR024618">
    <property type="entry name" value="DUF3857"/>
</dbReference>
<dbReference type="RefSeq" id="WP_107831053.1">
    <property type="nucleotide sequence ID" value="NZ_CP160205.1"/>
</dbReference>
<proteinExistence type="predicted"/>
<protein>
    <submittedName>
        <fullName evidence="3">Transglutaminase superfamily protein</fullName>
    </submittedName>
</protein>
<dbReference type="SUPFAM" id="SSF54001">
    <property type="entry name" value="Cysteine proteinases"/>
    <property type="match status" value="1"/>
</dbReference>
<dbReference type="Gene3D" id="2.60.40.3140">
    <property type="match status" value="1"/>
</dbReference>
<dbReference type="InterPro" id="IPR002931">
    <property type="entry name" value="Transglutaminase-like"/>
</dbReference>
<dbReference type="Gene3D" id="3.10.620.30">
    <property type="match status" value="1"/>
</dbReference>
<dbReference type="EMBL" id="QAOQ01000009">
    <property type="protein sequence ID" value="PTQ93209.1"/>
    <property type="molecule type" value="Genomic_DNA"/>
</dbReference>
<feature type="domain" description="DUF3857" evidence="2">
    <location>
        <begin position="62"/>
        <end position="225"/>
    </location>
</feature>
<dbReference type="InterPro" id="IPR038765">
    <property type="entry name" value="Papain-like_cys_pep_sf"/>
</dbReference>
<gene>
    <name evidence="3" type="ORF">C8P68_10981</name>
</gene>
<evidence type="ECO:0000313" key="3">
    <source>
        <dbReference type="EMBL" id="PTQ93209.1"/>
    </source>
</evidence>
<dbReference type="Pfam" id="PF01841">
    <property type="entry name" value="Transglut_core"/>
    <property type="match status" value="1"/>
</dbReference>
<organism evidence="3 4">
    <name type="scientific">Mucilaginibacter yixingensis</name>
    <dbReference type="NCBI Taxonomy" id="1295612"/>
    <lineage>
        <taxon>Bacteria</taxon>
        <taxon>Pseudomonadati</taxon>
        <taxon>Bacteroidota</taxon>
        <taxon>Sphingobacteriia</taxon>
        <taxon>Sphingobacteriales</taxon>
        <taxon>Sphingobacteriaceae</taxon>
        <taxon>Mucilaginibacter</taxon>
    </lineage>
</organism>
<dbReference type="Gene3D" id="2.60.120.1130">
    <property type="match status" value="1"/>
</dbReference>
<reference evidence="3 4" key="1">
    <citation type="submission" date="2018-04" db="EMBL/GenBank/DDBJ databases">
        <title>Genomic Encyclopedia of Archaeal and Bacterial Type Strains, Phase II (KMG-II): from individual species to whole genera.</title>
        <authorList>
            <person name="Goeker M."/>
        </authorList>
    </citation>
    <scope>NUCLEOTIDE SEQUENCE [LARGE SCALE GENOMIC DNA]</scope>
    <source>
        <strain evidence="3 4">DSM 26809</strain>
    </source>
</reference>
<feature type="domain" description="Transglutaminase-like" evidence="1">
    <location>
        <begin position="287"/>
        <end position="365"/>
    </location>
</feature>
<dbReference type="Proteomes" id="UP000244168">
    <property type="component" value="Unassembled WGS sequence"/>
</dbReference>
<sequence>MIGRLIKGFAFAGVLALPYLAIAQDKNLPKEYYQAAAIPDSLKKDAHVVTRYSYQEIVIKAPGREVIKTHDITTILDEKGDKAAQMILPYNKKFGTIDDVEMRVYNANGQLIKKYKKSDMYDHSAVGGETVYTDDRVLLLEHTVATYPCTIETVYVEDNNSYMNVGSWKISDATDDNATQLSICKVVVNPAIGFRYKNQNTDIKPEKSTQDGMDVYTWQVQNLKAEKTEESGVPGWLSTKSVEFAADKFEYYGIPGQMNNWQNYGKWIGGLTADVNSLSPARAAEVKAMTDTIKNDKDKARFLYHYMQQNMRYVSVQLGIGGLKPFPATFVDEKKYGDCKALVNYMYALLKAAGIPSYYAVVQAGTNGQPADPAFTYDSFNHIILCMPMKGDTTWLECTNMQQPFGKLGSFTENRNAVLITEDGGKLVNTPRSQMAENSLDGLVHLRLFADGSAKANIKLQATGDDRELYTELAAQKADFQKSYLMKNLKIKQPSVFELKDAPDVGGVKETDIELEYDSFCDLLAGNKQFYRPSVLDLWSNTLKDTEKRKYDYYFDYPMQKSCVTIIDLPQDFDVESLPADVSLKFTYGDYQASYKYDTAKNQVTSTTHFKLNDQVVPAAKYAEMQAYMENIAKAQNRKLVIKRKS</sequence>
<comment type="caution">
    <text evidence="3">The sequence shown here is derived from an EMBL/GenBank/DDBJ whole genome shotgun (WGS) entry which is preliminary data.</text>
</comment>
<evidence type="ECO:0000313" key="4">
    <source>
        <dbReference type="Proteomes" id="UP000244168"/>
    </source>
</evidence>
<accession>A0A2T5J5G0</accession>
<dbReference type="OrthoDB" id="8595007at2"/>
<dbReference type="Pfam" id="PF12969">
    <property type="entry name" value="DUF3857"/>
    <property type="match status" value="1"/>
</dbReference>
<name>A0A2T5J5G0_9SPHI</name>
<evidence type="ECO:0000259" key="1">
    <source>
        <dbReference type="Pfam" id="PF01841"/>
    </source>
</evidence>
<evidence type="ECO:0000259" key="2">
    <source>
        <dbReference type="Pfam" id="PF12969"/>
    </source>
</evidence>
<keyword evidence="4" id="KW-1185">Reference proteome</keyword>